<feature type="region of interest" description="Disordered" evidence="16">
    <location>
        <begin position="763"/>
        <end position="806"/>
    </location>
</feature>
<dbReference type="Pfam" id="PF00730">
    <property type="entry name" value="HhH-GPD"/>
    <property type="match status" value="1"/>
</dbReference>
<evidence type="ECO:0000256" key="11">
    <source>
        <dbReference type="ARBA" id="ARBA00023004"/>
    </source>
</evidence>
<dbReference type="STRING" id="56646.A0A2L2TAZ8"/>
<dbReference type="Gene3D" id="1.10.340.30">
    <property type="entry name" value="Hypothetical protein, domain 2"/>
    <property type="match status" value="1"/>
</dbReference>
<dbReference type="Pfam" id="PF08573">
    <property type="entry name" value="SAE2"/>
    <property type="match status" value="1"/>
</dbReference>
<feature type="compositionally biased region" description="Polar residues" evidence="16">
    <location>
        <begin position="683"/>
        <end position="709"/>
    </location>
</feature>
<evidence type="ECO:0000256" key="7">
    <source>
        <dbReference type="ARBA" id="ARBA00022485"/>
    </source>
</evidence>
<dbReference type="EMBL" id="LN649229">
    <property type="protein sequence ID" value="CEI67228.1"/>
    <property type="molecule type" value="Genomic_DNA"/>
</dbReference>
<dbReference type="GO" id="GO:0051539">
    <property type="term" value="F:4 iron, 4 sulfur cluster binding"/>
    <property type="evidence" value="ECO:0007669"/>
    <property type="project" value="UniProtKB-KW"/>
</dbReference>
<evidence type="ECO:0000259" key="17">
    <source>
        <dbReference type="SMART" id="SM00478"/>
    </source>
</evidence>
<evidence type="ECO:0000256" key="13">
    <source>
        <dbReference type="ARBA" id="ARBA00023204"/>
    </source>
</evidence>
<comment type="cofactor">
    <cofactor evidence="2">
        <name>[4Fe-4S] cluster</name>
        <dbReference type="ChEBI" id="CHEBI:49883"/>
    </cofactor>
</comment>
<feature type="compositionally biased region" description="Polar residues" evidence="16">
    <location>
        <begin position="824"/>
        <end position="843"/>
    </location>
</feature>
<keyword evidence="8" id="KW-0479">Metal-binding</keyword>
<comment type="subcellular location">
    <subcellularLocation>
        <location evidence="3">Nucleus</location>
    </subcellularLocation>
</comment>
<dbReference type="InterPro" id="IPR003265">
    <property type="entry name" value="HhH-GPD_domain"/>
</dbReference>
<evidence type="ECO:0000256" key="16">
    <source>
        <dbReference type="SAM" id="MobiDB-lite"/>
    </source>
</evidence>
<dbReference type="PANTHER" id="PTHR42944:SF1">
    <property type="entry name" value="ADENINE DNA GLYCOSYLASE"/>
    <property type="match status" value="1"/>
</dbReference>
<dbReference type="SUPFAM" id="SSF48150">
    <property type="entry name" value="DNA-glycosylase"/>
    <property type="match status" value="1"/>
</dbReference>
<sequence length="1308" mass="146043">MDKFLIKVPTRTTRASAATASRKITSQLEPDDELAVPVAKRAVKRLSPRPDEDFDASESERDATSEKDIKQPAPKKRKTQPSRSKAENSKIHEFLFSSNGETSPTPCTPPSRQHQITYHRPLLLKESSSRQALLKWFDGVSTKRSMPWRKAWISPKDHGQDELRDLLERRAYEVWISEIMLQQTRVAVVIDYWNKWMDKWPTIHDLAAASSDDVLSAWRGLGYYSRATRIHEAAKLVVNDPAMKGLLPSDTQNLEAKVPGVGRYTAGAISSIVFGRAAPMVDGNVLRVLSRQLGLFGNVKTNKTVIDTLWAAADALVKAIARDGTDKQEDEEVETSDRPGRWGQALMELGSTICVPKPNCSECPITSTCRVYAEGKTLVSSKDRDAKIGDIEDLCDLCESFEEETLDETEVKVGDTKASKKTTTKGGKQMTLSAFAFKGPTEDKPATTKAKAAMSPRDMETVVDHARKFPLKVIKKAVREEETLVCVICRDDGQYLIQKRPEKGLLAGLWEFPSHILQDAKDSSTPAKRRSKALAHVSKLASEHGDKAVKPKHVAELGSVPWLFSHIKLTMHVHLFTIEDGGLDETDSLTKDRLRWATSEAVDAESMGTGMLQYFSKKMTSWFASGRPAILDAINSACDLIDQRISSDLEKTKQELDKALKQRDDNAARIAGLADENARLKEQLQQQASTKPAESTEQTRTSPPHNPSGNADEIDWKFECAKVSHKFKALSETFKQAKDALRKRKEERDRWCKHATMLEEKLKTTERERGINVTERENRNTRAKTLPAPRTAEEAAPSPDTSFTSEAGIGQADLELPPLAAASLQDNNQPLPDTTAANPSSDATESDTESRHDNNELPELPPQNYVKIKEEPSSDPIVISERQVQKRKRDNDDSNDVPLQRVKVEEDERSSSPIDPLGSVPLPPHESLDLGSGVSPLLLTPRKCRELEGSQRQEKIKSEAFATATTTPRTLFVRPDPPEISHPVGRTSALTPMSVNRRVVRPGKEKPITPLRKGLDRGISTLADDGEAYRQNKGAGATPKGKLDALLNRSGAQDAPAARLTPRSAARPNTIAEDLAFPGRRVLPFEAAGRAKDRPPVQQMLTPNRTPAAASTSKVTPQNARSPLASKQGAQSGLRHKPLSQLRLDDFKINPQANDGHDFAFTDVIRDRDERSRMQGCTEMHCCGKKYRHLAESHRPNPPLTAAQRQEEQKLLEDYLGDNAYKLGTMDKKERDELWVEAKAQELSNKYNTHRYHYSRMQSPPGYWNADFPDTQELQQERLEAARREKQTVKDRHREAMRPGGRWLFRDE</sequence>
<dbReference type="GO" id="GO:0005634">
    <property type="term" value="C:nucleus"/>
    <property type="evidence" value="ECO:0007669"/>
    <property type="project" value="UniProtKB-SubCell"/>
</dbReference>
<keyword evidence="10" id="KW-0378">Hydrolase</keyword>
<keyword evidence="15" id="KW-0326">Glycosidase</keyword>
<evidence type="ECO:0000256" key="1">
    <source>
        <dbReference type="ARBA" id="ARBA00000843"/>
    </source>
</evidence>
<dbReference type="GO" id="GO:0032357">
    <property type="term" value="F:oxidized purine DNA binding"/>
    <property type="evidence" value="ECO:0007669"/>
    <property type="project" value="TreeGrafter"/>
</dbReference>
<dbReference type="Proteomes" id="UP000245910">
    <property type="component" value="Chromosome I"/>
</dbReference>
<dbReference type="SUPFAM" id="SSF55811">
    <property type="entry name" value="Nudix"/>
    <property type="match status" value="1"/>
</dbReference>
<keyword evidence="13" id="KW-0234">DNA repair</keyword>
<dbReference type="GO" id="GO:0046872">
    <property type="term" value="F:metal ion binding"/>
    <property type="evidence" value="ECO:0007669"/>
    <property type="project" value="UniProtKB-KW"/>
</dbReference>
<evidence type="ECO:0000256" key="8">
    <source>
        <dbReference type="ARBA" id="ARBA00022723"/>
    </source>
</evidence>
<keyword evidence="19" id="KW-1185">Reference proteome</keyword>
<feature type="region of interest" description="Disordered" evidence="16">
    <location>
        <begin position="824"/>
        <end position="934"/>
    </location>
</feature>
<evidence type="ECO:0000256" key="6">
    <source>
        <dbReference type="ARBA" id="ARBA00022023"/>
    </source>
</evidence>
<evidence type="ECO:0000256" key="4">
    <source>
        <dbReference type="ARBA" id="ARBA00008343"/>
    </source>
</evidence>
<dbReference type="GO" id="GO:0035485">
    <property type="term" value="F:adenine/guanine mispair binding"/>
    <property type="evidence" value="ECO:0007669"/>
    <property type="project" value="TreeGrafter"/>
</dbReference>
<evidence type="ECO:0000256" key="10">
    <source>
        <dbReference type="ARBA" id="ARBA00022801"/>
    </source>
</evidence>
<dbReference type="GO" id="GO:0034039">
    <property type="term" value="F:8-oxo-7,8-dihydroguanine DNA N-glycosylase activity"/>
    <property type="evidence" value="ECO:0007669"/>
    <property type="project" value="TreeGrafter"/>
</dbReference>
<evidence type="ECO:0000256" key="2">
    <source>
        <dbReference type="ARBA" id="ARBA00001966"/>
    </source>
</evidence>
<name>A0A2L2TAZ8_9HYPO</name>
<evidence type="ECO:0000256" key="15">
    <source>
        <dbReference type="ARBA" id="ARBA00023295"/>
    </source>
</evidence>
<feature type="compositionally biased region" description="Basic and acidic residues" evidence="16">
    <location>
        <begin position="1284"/>
        <end position="1297"/>
    </location>
</feature>
<feature type="compositionally biased region" description="Basic and acidic residues" evidence="16">
    <location>
        <begin position="763"/>
        <end position="780"/>
    </location>
</feature>
<dbReference type="Pfam" id="PF14815">
    <property type="entry name" value="NUDIX_4"/>
    <property type="match status" value="1"/>
</dbReference>
<dbReference type="FunFam" id="1.10.340.30:FF:000002">
    <property type="entry name" value="Adenine DNA glycosylase"/>
    <property type="match status" value="1"/>
</dbReference>
<dbReference type="EC" id="3.2.2.31" evidence="5"/>
<feature type="region of interest" description="Disordered" evidence="16">
    <location>
        <begin position="682"/>
        <end position="712"/>
    </location>
</feature>
<dbReference type="Gene3D" id="3.90.79.10">
    <property type="entry name" value="Nucleoside Triphosphate Pyrophosphohydrolase"/>
    <property type="match status" value="1"/>
</dbReference>
<feature type="region of interest" description="Disordered" evidence="16">
    <location>
        <begin position="1087"/>
        <end position="1139"/>
    </location>
</feature>
<dbReference type="InterPro" id="IPR015797">
    <property type="entry name" value="NUDIX_hydrolase-like_dom_sf"/>
</dbReference>
<protein>
    <recommendedName>
        <fullName evidence="6">Adenine DNA glycosylase</fullName>
        <ecNumber evidence="5">3.2.2.31</ecNumber>
    </recommendedName>
</protein>
<organism evidence="18 19">
    <name type="scientific">Fusarium venenatum</name>
    <dbReference type="NCBI Taxonomy" id="56646"/>
    <lineage>
        <taxon>Eukaryota</taxon>
        <taxon>Fungi</taxon>
        <taxon>Dikarya</taxon>
        <taxon>Ascomycota</taxon>
        <taxon>Pezizomycotina</taxon>
        <taxon>Sordariomycetes</taxon>
        <taxon>Hypocreomycetidae</taxon>
        <taxon>Hypocreales</taxon>
        <taxon>Nectriaceae</taxon>
        <taxon>Fusarium</taxon>
    </lineage>
</organism>
<dbReference type="InterPro" id="IPR044298">
    <property type="entry name" value="MIG/MutY"/>
</dbReference>
<accession>A0A2L2TAZ8</accession>
<evidence type="ECO:0000256" key="5">
    <source>
        <dbReference type="ARBA" id="ARBA00012045"/>
    </source>
</evidence>
<evidence type="ECO:0000256" key="9">
    <source>
        <dbReference type="ARBA" id="ARBA00022763"/>
    </source>
</evidence>
<feature type="domain" description="HhH-GPD" evidence="17">
    <location>
        <begin position="180"/>
        <end position="352"/>
    </location>
</feature>
<dbReference type="InterPro" id="IPR029119">
    <property type="entry name" value="MutY_C"/>
</dbReference>
<keyword evidence="11" id="KW-0408">Iron</keyword>
<feature type="region of interest" description="Disordered" evidence="16">
    <location>
        <begin position="1"/>
        <end position="89"/>
    </location>
</feature>
<feature type="compositionally biased region" description="Low complexity" evidence="16">
    <location>
        <begin position="10"/>
        <end position="22"/>
    </location>
</feature>
<evidence type="ECO:0000256" key="12">
    <source>
        <dbReference type="ARBA" id="ARBA00023014"/>
    </source>
</evidence>
<evidence type="ECO:0000313" key="18">
    <source>
        <dbReference type="EMBL" id="CEI67228.1"/>
    </source>
</evidence>
<reference evidence="19" key="1">
    <citation type="submission" date="2014-10" db="EMBL/GenBank/DDBJ databases">
        <authorList>
            <person name="King R."/>
        </authorList>
    </citation>
    <scope>NUCLEOTIDE SEQUENCE [LARGE SCALE GENOMIC DNA]</scope>
    <source>
        <strain evidence="19">A3/5</strain>
    </source>
</reference>
<keyword evidence="14" id="KW-0539">Nucleus</keyword>
<dbReference type="GO" id="GO:0006298">
    <property type="term" value="P:mismatch repair"/>
    <property type="evidence" value="ECO:0007669"/>
    <property type="project" value="TreeGrafter"/>
</dbReference>
<dbReference type="InterPro" id="IPR011257">
    <property type="entry name" value="DNA_glycosylase"/>
</dbReference>
<keyword evidence="9" id="KW-0227">DNA damage</keyword>
<dbReference type="CDD" id="cd00056">
    <property type="entry name" value="ENDO3c"/>
    <property type="match status" value="1"/>
</dbReference>
<feature type="region of interest" description="Disordered" evidence="16">
    <location>
        <begin position="1053"/>
        <end position="1073"/>
    </location>
</feature>
<keyword evidence="7" id="KW-0004">4Fe-4S</keyword>
<proteinExistence type="inferred from homology"/>
<evidence type="ECO:0000313" key="19">
    <source>
        <dbReference type="Proteomes" id="UP000245910"/>
    </source>
</evidence>
<comment type="catalytic activity">
    <reaction evidence="1">
        <text>Hydrolyzes free adenine bases from 7,8-dihydro-8-oxoguanine:adenine mismatched double-stranded DNA, leaving an apurinic site.</text>
        <dbReference type="EC" id="3.2.2.31"/>
    </reaction>
</comment>
<evidence type="ECO:0000256" key="14">
    <source>
        <dbReference type="ARBA" id="ARBA00023242"/>
    </source>
</evidence>
<dbReference type="InterPro" id="IPR023170">
    <property type="entry name" value="HhH_base_excis_C"/>
</dbReference>
<feature type="region of interest" description="Disordered" evidence="16">
    <location>
        <begin position="95"/>
        <end position="114"/>
    </location>
</feature>
<dbReference type="Gene3D" id="1.10.1670.10">
    <property type="entry name" value="Helix-hairpin-Helix base-excision DNA repair enzymes (C-terminal)"/>
    <property type="match status" value="1"/>
</dbReference>
<dbReference type="SMART" id="SM00478">
    <property type="entry name" value="ENDO3c"/>
    <property type="match status" value="1"/>
</dbReference>
<evidence type="ECO:0000256" key="3">
    <source>
        <dbReference type="ARBA" id="ARBA00004123"/>
    </source>
</evidence>
<feature type="region of interest" description="Disordered" evidence="16">
    <location>
        <begin position="1284"/>
        <end position="1308"/>
    </location>
</feature>
<comment type="similarity">
    <text evidence="4">Belongs to the Nth/MutY family.</text>
</comment>
<dbReference type="InterPro" id="IPR013882">
    <property type="entry name" value="Ctp1_C"/>
</dbReference>
<dbReference type="GO" id="GO:0000701">
    <property type="term" value="F:purine-specific mismatch base pair DNA N-glycosylase activity"/>
    <property type="evidence" value="ECO:0007669"/>
    <property type="project" value="UniProtKB-EC"/>
</dbReference>
<dbReference type="CDD" id="cd03431">
    <property type="entry name" value="NUDIX_DNA_Glycosylase_C-MutY"/>
    <property type="match status" value="1"/>
</dbReference>
<dbReference type="GO" id="GO:0006285">
    <property type="term" value="P:base-excision repair, AP site formation"/>
    <property type="evidence" value="ECO:0007669"/>
    <property type="project" value="UniProtKB-ARBA"/>
</dbReference>
<dbReference type="PANTHER" id="PTHR42944">
    <property type="entry name" value="ADENINE DNA GLYCOSYLASE"/>
    <property type="match status" value="1"/>
</dbReference>
<keyword evidence="12" id="KW-0411">Iron-sulfur</keyword>
<feature type="compositionally biased region" description="Basic and acidic residues" evidence="16">
    <location>
        <begin position="58"/>
        <end position="70"/>
    </location>
</feature>
<feature type="compositionally biased region" description="Polar residues" evidence="16">
    <location>
        <begin position="1099"/>
        <end position="1121"/>
    </location>
</feature>
<feature type="compositionally biased region" description="Polar residues" evidence="16">
    <location>
        <begin position="96"/>
        <end position="114"/>
    </location>
</feature>